<dbReference type="PANTHER" id="PTHR48086:SF6">
    <property type="entry name" value="CATION_ACETATE SYMPORTER ACTP"/>
    <property type="match status" value="1"/>
</dbReference>
<keyword evidence="13" id="KW-1185">Reference proteome</keyword>
<keyword evidence="8 11" id="KW-0472">Membrane</keyword>
<protein>
    <submittedName>
        <fullName evidence="12">Cation acetate symporter</fullName>
    </submittedName>
</protein>
<evidence type="ECO:0000313" key="13">
    <source>
        <dbReference type="Proteomes" id="UP000280298"/>
    </source>
</evidence>
<keyword evidence="3" id="KW-0813">Transport</keyword>
<evidence type="ECO:0000256" key="1">
    <source>
        <dbReference type="ARBA" id="ARBA00004651"/>
    </source>
</evidence>
<evidence type="ECO:0000256" key="11">
    <source>
        <dbReference type="SAM" id="Phobius"/>
    </source>
</evidence>
<feature type="transmembrane region" description="Helical" evidence="11">
    <location>
        <begin position="602"/>
        <end position="625"/>
    </location>
</feature>
<sequence>MIIGGPCPCHANQVRPAGAVSRKEPCAEPSDQTAALGPSILHGPIHPAQWMPVPRWPDSLGTEPALAEIPDLRRNHGESGPPPRPGHAARLDGRPVRQLRIREGRLTTMALEAAAPVLIGHGTSQVLTIGFCMFLVGALFLSLMADPERDLVSAYYRGERPLGTLRNAFALSSECIPAGTIIGTTGTIAVSGYDGLFVTLSLLLSLGVLLLVAKTMRDHGRFTVGDLLTRRAESPAVRIAGAVVTLSICVLLLMFEIAGVGVSTALLFGLSGPGAQQVLSLMIGSLIICASALGGMRSANALHIFKAVVLAAASLLTVALVLHDFHWSADAVISAARRSSSFPDRFLGQGMSAVPGASATTAGLDFIGLQLTIVLGVAFMPHIVMRINTTADGPSAQRVVRHAITITAAFCLLAAIMGLGAAAIAGSRTIATTDPGGTSALLRLASHLAGGASTGGGAWFFVLVACAVFAAVLAASASFTLSAAASVAHDLRSRRKRTRPDEGTGVVAARWAGVGVGSLSMVLAVAVQGWNIQFLTTLAMAIAASTVLPALIYSTFWTGYTRGGLLWTLYGGLACAVVLQLSSPAFSGTAFALFPRWHVNWYPLQTVTLISIPAGFLLGWAGSLVSRASDR</sequence>
<dbReference type="InterPro" id="IPR038377">
    <property type="entry name" value="Na/Glc_symporter_sf"/>
</dbReference>
<feature type="transmembrane region" description="Helical" evidence="11">
    <location>
        <begin position="274"/>
        <end position="294"/>
    </location>
</feature>
<keyword evidence="6" id="KW-0769">Symport</keyword>
<dbReference type="GO" id="GO:0015293">
    <property type="term" value="F:symporter activity"/>
    <property type="evidence" value="ECO:0007669"/>
    <property type="project" value="UniProtKB-KW"/>
</dbReference>
<feature type="transmembrane region" description="Helical" evidence="11">
    <location>
        <begin position="532"/>
        <end position="553"/>
    </location>
</feature>
<feature type="region of interest" description="Disordered" evidence="10">
    <location>
        <begin position="72"/>
        <end position="92"/>
    </location>
</feature>
<feature type="transmembrane region" description="Helical" evidence="11">
    <location>
        <begin position="458"/>
        <end position="487"/>
    </location>
</feature>
<dbReference type="AlphaFoldDB" id="A0A3S9MHE5"/>
<reference evidence="12 13" key="1">
    <citation type="journal article" date="2019" name="Int. J. Syst. Evol. Microbiol.">
        <title>Streptomyces cyaneochromogenes sp. nov., a blue pigment-producing actinomycete from manganese-contaminated soil.</title>
        <authorList>
            <person name="Tang X."/>
            <person name="Zhao J."/>
            <person name="Li K."/>
            <person name="Chen Z."/>
            <person name="Sun Y."/>
            <person name="Gao J."/>
        </authorList>
    </citation>
    <scope>NUCLEOTIDE SEQUENCE [LARGE SCALE GENOMIC DNA]</scope>
    <source>
        <strain evidence="12 13">MK-45</strain>
    </source>
</reference>
<feature type="transmembrane region" description="Helical" evidence="11">
    <location>
        <begin position="508"/>
        <end position="526"/>
    </location>
</feature>
<name>A0A3S9MHE5_9ACTN</name>
<feature type="transmembrane region" description="Helical" evidence="11">
    <location>
        <begin position="366"/>
        <end position="387"/>
    </location>
</feature>
<keyword evidence="5 11" id="KW-0812">Transmembrane</keyword>
<comment type="similarity">
    <text evidence="2 9">Belongs to the sodium:solute symporter (SSF) (TC 2.A.21) family.</text>
</comment>
<gene>
    <name evidence="12" type="ORF">EJ357_38205</name>
</gene>
<feature type="transmembrane region" description="Helical" evidence="11">
    <location>
        <begin position="239"/>
        <end position="268"/>
    </location>
</feature>
<keyword evidence="7 11" id="KW-1133">Transmembrane helix</keyword>
<evidence type="ECO:0000256" key="2">
    <source>
        <dbReference type="ARBA" id="ARBA00006434"/>
    </source>
</evidence>
<organism evidence="12 13">
    <name type="scientific">Streptomyces cyaneochromogenes</name>
    <dbReference type="NCBI Taxonomy" id="2496836"/>
    <lineage>
        <taxon>Bacteria</taxon>
        <taxon>Bacillati</taxon>
        <taxon>Actinomycetota</taxon>
        <taxon>Actinomycetes</taxon>
        <taxon>Kitasatosporales</taxon>
        <taxon>Streptomycetaceae</taxon>
        <taxon>Streptomyces</taxon>
    </lineage>
</organism>
<keyword evidence="4" id="KW-1003">Cell membrane</keyword>
<dbReference type="KEGG" id="scya:EJ357_38205"/>
<dbReference type="EMBL" id="CP034539">
    <property type="protein sequence ID" value="AZQ38568.1"/>
    <property type="molecule type" value="Genomic_DNA"/>
</dbReference>
<dbReference type="Proteomes" id="UP000280298">
    <property type="component" value="Chromosome"/>
</dbReference>
<evidence type="ECO:0000256" key="3">
    <source>
        <dbReference type="ARBA" id="ARBA00022448"/>
    </source>
</evidence>
<dbReference type="Gene3D" id="1.20.1730.10">
    <property type="entry name" value="Sodium/glucose cotransporter"/>
    <property type="match status" value="1"/>
</dbReference>
<evidence type="ECO:0000256" key="4">
    <source>
        <dbReference type="ARBA" id="ARBA00022475"/>
    </source>
</evidence>
<dbReference type="Pfam" id="PF00474">
    <property type="entry name" value="SSF"/>
    <property type="match status" value="1"/>
</dbReference>
<accession>A0A3S9MHE5</accession>
<evidence type="ECO:0000256" key="5">
    <source>
        <dbReference type="ARBA" id="ARBA00022692"/>
    </source>
</evidence>
<dbReference type="OrthoDB" id="9764416at2"/>
<dbReference type="PROSITE" id="PS50283">
    <property type="entry name" value="NA_SOLUT_SYMP_3"/>
    <property type="match status" value="1"/>
</dbReference>
<evidence type="ECO:0000256" key="8">
    <source>
        <dbReference type="ARBA" id="ARBA00023136"/>
    </source>
</evidence>
<feature type="transmembrane region" description="Helical" evidence="11">
    <location>
        <begin position="195"/>
        <end position="213"/>
    </location>
</feature>
<dbReference type="GO" id="GO:0005886">
    <property type="term" value="C:plasma membrane"/>
    <property type="evidence" value="ECO:0007669"/>
    <property type="project" value="UniProtKB-SubCell"/>
</dbReference>
<dbReference type="PANTHER" id="PTHR48086">
    <property type="entry name" value="SODIUM/PROLINE SYMPORTER-RELATED"/>
    <property type="match status" value="1"/>
</dbReference>
<dbReference type="GO" id="GO:0015123">
    <property type="term" value="F:acetate transmembrane transporter activity"/>
    <property type="evidence" value="ECO:0007669"/>
    <property type="project" value="TreeGrafter"/>
</dbReference>
<evidence type="ECO:0000256" key="7">
    <source>
        <dbReference type="ARBA" id="ARBA00022989"/>
    </source>
</evidence>
<evidence type="ECO:0000256" key="10">
    <source>
        <dbReference type="SAM" id="MobiDB-lite"/>
    </source>
</evidence>
<dbReference type="GO" id="GO:0006847">
    <property type="term" value="P:plasma membrane acetate transport"/>
    <property type="evidence" value="ECO:0007669"/>
    <property type="project" value="TreeGrafter"/>
</dbReference>
<dbReference type="InterPro" id="IPR050277">
    <property type="entry name" value="Sodium:Solute_Symporter"/>
</dbReference>
<proteinExistence type="inferred from homology"/>
<comment type="subcellular location">
    <subcellularLocation>
        <location evidence="1">Cell membrane</location>
        <topology evidence="1">Multi-pass membrane protein</topology>
    </subcellularLocation>
</comment>
<dbReference type="InterPro" id="IPR001734">
    <property type="entry name" value="Na/solute_symporter"/>
</dbReference>
<feature type="transmembrane region" description="Helical" evidence="11">
    <location>
        <begin position="565"/>
        <end position="582"/>
    </location>
</feature>
<feature type="transmembrane region" description="Helical" evidence="11">
    <location>
        <begin position="126"/>
        <end position="145"/>
    </location>
</feature>
<feature type="transmembrane region" description="Helical" evidence="11">
    <location>
        <begin position="399"/>
        <end position="425"/>
    </location>
</feature>
<evidence type="ECO:0000256" key="6">
    <source>
        <dbReference type="ARBA" id="ARBA00022847"/>
    </source>
</evidence>
<evidence type="ECO:0000313" key="12">
    <source>
        <dbReference type="EMBL" id="AZQ38568.1"/>
    </source>
</evidence>
<feature type="transmembrane region" description="Helical" evidence="11">
    <location>
        <begin position="301"/>
        <end position="322"/>
    </location>
</feature>
<evidence type="ECO:0000256" key="9">
    <source>
        <dbReference type="RuleBase" id="RU362091"/>
    </source>
</evidence>